<keyword evidence="2" id="KW-0472">Membrane</keyword>
<protein>
    <submittedName>
        <fullName evidence="5">Rhodanese-like domain containing protein</fullName>
    </submittedName>
</protein>
<dbReference type="PROSITE" id="PS50206">
    <property type="entry name" value="RHODANESE_3"/>
    <property type="match status" value="1"/>
</dbReference>
<dbReference type="Pfam" id="PF00581">
    <property type="entry name" value="Rhodanese"/>
    <property type="match status" value="1"/>
</dbReference>
<feature type="domain" description="Rhodanese" evidence="4">
    <location>
        <begin position="48"/>
        <end position="138"/>
    </location>
</feature>
<feature type="chain" id="PRO_5039844375" evidence="3">
    <location>
        <begin position="29"/>
        <end position="472"/>
    </location>
</feature>
<feature type="region of interest" description="Disordered" evidence="1">
    <location>
        <begin position="282"/>
        <end position="302"/>
    </location>
</feature>
<dbReference type="InterPro" id="IPR001763">
    <property type="entry name" value="Rhodanese-like_dom"/>
</dbReference>
<dbReference type="Proteomes" id="UP000693970">
    <property type="component" value="Unassembled WGS sequence"/>
</dbReference>
<keyword evidence="7" id="KW-1185">Reference proteome</keyword>
<dbReference type="EMBL" id="JAGRRH010000034">
    <property type="protein sequence ID" value="KAG7339435.1"/>
    <property type="molecule type" value="Genomic_DNA"/>
</dbReference>
<feature type="transmembrane region" description="Helical" evidence="2">
    <location>
        <begin position="358"/>
        <end position="379"/>
    </location>
</feature>
<evidence type="ECO:0000313" key="7">
    <source>
        <dbReference type="Proteomes" id="UP000693970"/>
    </source>
</evidence>
<dbReference type="EMBL" id="JAGRRH010000011">
    <property type="protein sequence ID" value="KAG7362505.1"/>
    <property type="molecule type" value="Genomic_DNA"/>
</dbReference>
<evidence type="ECO:0000259" key="4">
    <source>
        <dbReference type="PROSITE" id="PS50206"/>
    </source>
</evidence>
<organism evidence="5 7">
    <name type="scientific">Nitzschia inconspicua</name>
    <dbReference type="NCBI Taxonomy" id="303405"/>
    <lineage>
        <taxon>Eukaryota</taxon>
        <taxon>Sar</taxon>
        <taxon>Stramenopiles</taxon>
        <taxon>Ochrophyta</taxon>
        <taxon>Bacillariophyta</taxon>
        <taxon>Bacillariophyceae</taxon>
        <taxon>Bacillariophycidae</taxon>
        <taxon>Bacillariales</taxon>
        <taxon>Bacillariaceae</taxon>
        <taxon>Nitzschia</taxon>
    </lineage>
</organism>
<keyword evidence="2" id="KW-1133">Transmembrane helix</keyword>
<evidence type="ECO:0000313" key="6">
    <source>
        <dbReference type="EMBL" id="KAG7362505.1"/>
    </source>
</evidence>
<feature type="transmembrane region" description="Helical" evidence="2">
    <location>
        <begin position="451"/>
        <end position="470"/>
    </location>
</feature>
<feature type="transmembrane region" description="Helical" evidence="2">
    <location>
        <begin position="329"/>
        <end position="352"/>
    </location>
</feature>
<sequence>MIGSMNHWMGMPLLLLLLLAVFPYCITAVTTLQPNELFEGIQQGRFDILVDVRNMEEWNLGHLKNATLAMKLAQSGVGLPPELLDCEKGCSIVVYCHSGYRAGVAIERMVSDFGFDTNNLFNGLGVSQWTEAGYPLDFSAESTDPHCSQRDQACSLANEGPPNLTVGTCCFGDPRVSLSTEMQSTLFTKLVGLRMAILGAVPAICMLLCTLLGLSIRVPSIVAGALQHFAAGVLLSAIGTVLLPALTRANGFYENLGLTIGFIAGMAILIILGMILPEDAGPGDCNHEPTEEAIQQDTRSDEELPIPTESQSLLELSLRKSVPKSFPTVFWVAVLVDSGLDGLLIGIASAAGPSAGPMMAASLTVEMSFLGLTLATALHGIPYGKSVAASVAGPVVLIGGAMLGGLLSTALKEEPALFAGLMGFGTSALLFMVAGELLLEAHEEGGDHVWWVDLQLYVGFYVSFMATKFMPT</sequence>
<feature type="transmembrane region" description="Helical" evidence="2">
    <location>
        <begin position="258"/>
        <end position="276"/>
    </location>
</feature>
<evidence type="ECO:0000256" key="2">
    <source>
        <dbReference type="SAM" id="Phobius"/>
    </source>
</evidence>
<gene>
    <name evidence="5" type="ORF">IV203_024805</name>
    <name evidence="6" type="ORF">IV203_025389</name>
</gene>
<dbReference type="AlphaFoldDB" id="A0A9K3KA55"/>
<feature type="transmembrane region" description="Helical" evidence="2">
    <location>
        <begin position="191"/>
        <end position="214"/>
    </location>
</feature>
<reference evidence="5" key="1">
    <citation type="journal article" date="2021" name="Sci. Rep.">
        <title>Diploid genomic architecture of Nitzschia inconspicua, an elite biomass production diatom.</title>
        <authorList>
            <person name="Oliver A."/>
            <person name="Podell S."/>
            <person name="Pinowska A."/>
            <person name="Traller J.C."/>
            <person name="Smith S.R."/>
            <person name="McClure R."/>
            <person name="Beliaev A."/>
            <person name="Bohutskyi P."/>
            <person name="Hill E.A."/>
            <person name="Rabines A."/>
            <person name="Zheng H."/>
            <person name="Allen L.Z."/>
            <person name="Kuo A."/>
            <person name="Grigoriev I.V."/>
            <person name="Allen A.E."/>
            <person name="Hazlebeck D."/>
            <person name="Allen E.E."/>
        </authorList>
    </citation>
    <scope>NUCLEOTIDE SEQUENCE</scope>
    <source>
        <strain evidence="5">Hildebrandi</strain>
    </source>
</reference>
<feature type="transmembrane region" description="Helical" evidence="2">
    <location>
        <begin position="226"/>
        <end position="246"/>
    </location>
</feature>
<keyword evidence="2" id="KW-0812">Transmembrane</keyword>
<accession>A0A9K3KA55</accession>
<name>A0A9K3KA55_9STRA</name>
<evidence type="ECO:0000256" key="1">
    <source>
        <dbReference type="SAM" id="MobiDB-lite"/>
    </source>
</evidence>
<keyword evidence="3" id="KW-0732">Signal</keyword>
<feature type="transmembrane region" description="Helical" evidence="2">
    <location>
        <begin position="391"/>
        <end position="411"/>
    </location>
</feature>
<dbReference type="CDD" id="cd00158">
    <property type="entry name" value="RHOD"/>
    <property type="match status" value="1"/>
</dbReference>
<comment type="caution">
    <text evidence="5">The sequence shown here is derived from an EMBL/GenBank/DDBJ whole genome shotgun (WGS) entry which is preliminary data.</text>
</comment>
<dbReference type="OrthoDB" id="46973at2759"/>
<evidence type="ECO:0000313" key="5">
    <source>
        <dbReference type="EMBL" id="KAG7339435.1"/>
    </source>
</evidence>
<reference evidence="5" key="2">
    <citation type="submission" date="2021-04" db="EMBL/GenBank/DDBJ databases">
        <authorList>
            <person name="Podell S."/>
        </authorList>
    </citation>
    <scope>NUCLEOTIDE SEQUENCE</scope>
    <source>
        <strain evidence="5">Hildebrandi</strain>
    </source>
</reference>
<feature type="signal peptide" evidence="3">
    <location>
        <begin position="1"/>
        <end position="28"/>
    </location>
</feature>
<evidence type="ECO:0000256" key="3">
    <source>
        <dbReference type="SAM" id="SignalP"/>
    </source>
</evidence>
<feature type="transmembrane region" description="Helical" evidence="2">
    <location>
        <begin position="417"/>
        <end position="439"/>
    </location>
</feature>
<proteinExistence type="predicted"/>